<dbReference type="RefSeq" id="WP_007916653.1">
    <property type="nucleotide sequence ID" value="NZ_ADVG01000003.1"/>
</dbReference>
<gene>
    <name evidence="4" type="ORF">Krac_5965</name>
</gene>
<dbReference type="InterPro" id="IPR020287">
    <property type="entry name" value="Tail_sheath_C"/>
</dbReference>
<proteinExistence type="inferred from homology"/>
<protein>
    <submittedName>
        <fullName evidence="4">Tail sheath protein</fullName>
    </submittedName>
</protein>
<dbReference type="InParanoid" id="D6TXB7"/>
<dbReference type="EMBL" id="ADVG01000003">
    <property type="protein sequence ID" value="EFH84850.1"/>
    <property type="molecule type" value="Genomic_DNA"/>
</dbReference>
<dbReference type="STRING" id="485913.Krac_5965"/>
<dbReference type="PANTHER" id="PTHR35861">
    <property type="match status" value="1"/>
</dbReference>
<dbReference type="Gene3D" id="3.40.50.11780">
    <property type="match status" value="2"/>
</dbReference>
<dbReference type="Proteomes" id="UP000004508">
    <property type="component" value="Unassembled WGS sequence"/>
</dbReference>
<feature type="domain" description="Tail sheath protein subtilisin-like" evidence="2">
    <location>
        <begin position="371"/>
        <end position="529"/>
    </location>
</feature>
<dbReference type="AlphaFoldDB" id="D6TXB7"/>
<dbReference type="Pfam" id="PF17482">
    <property type="entry name" value="Phage_sheath_1C"/>
    <property type="match status" value="1"/>
</dbReference>
<dbReference type="OrthoDB" id="9767864at2"/>
<name>D6TXB7_KTERA</name>
<dbReference type="eggNOG" id="COG3497">
    <property type="taxonomic scope" value="Bacteria"/>
</dbReference>
<reference evidence="4 5" key="1">
    <citation type="journal article" date="2011" name="Stand. Genomic Sci.">
        <title>Non-contiguous finished genome sequence and contextual data of the filamentous soil bacterium Ktedonobacter racemifer type strain (SOSP1-21).</title>
        <authorList>
            <person name="Chang Y.J."/>
            <person name="Land M."/>
            <person name="Hauser L."/>
            <person name="Chertkov O."/>
            <person name="Del Rio T.G."/>
            <person name="Nolan M."/>
            <person name="Copeland A."/>
            <person name="Tice H."/>
            <person name="Cheng J.F."/>
            <person name="Lucas S."/>
            <person name="Han C."/>
            <person name="Goodwin L."/>
            <person name="Pitluck S."/>
            <person name="Ivanova N."/>
            <person name="Ovchinikova G."/>
            <person name="Pati A."/>
            <person name="Chen A."/>
            <person name="Palaniappan K."/>
            <person name="Mavromatis K."/>
            <person name="Liolios K."/>
            <person name="Brettin T."/>
            <person name="Fiebig A."/>
            <person name="Rohde M."/>
            <person name="Abt B."/>
            <person name="Goker M."/>
            <person name="Detter J.C."/>
            <person name="Woyke T."/>
            <person name="Bristow J."/>
            <person name="Eisen J.A."/>
            <person name="Markowitz V."/>
            <person name="Hugenholtz P."/>
            <person name="Kyrpides N.C."/>
            <person name="Klenk H.P."/>
            <person name="Lapidus A."/>
        </authorList>
    </citation>
    <scope>NUCLEOTIDE SEQUENCE [LARGE SCALE GENOMIC DNA]</scope>
    <source>
        <strain evidence="5">DSM 44963</strain>
    </source>
</reference>
<evidence type="ECO:0000256" key="1">
    <source>
        <dbReference type="ARBA" id="ARBA00008005"/>
    </source>
</evidence>
<sequence length="649" mass="69583">MPIKPTYPGIYVQEIPSGVHTITGVSTSVTAFVGLAKTGPVNLATHILSYADYERSFGGLASYSEMSYAINQFFLNGGSEAWVIRLIGQDTKPNTLTLQDSTSSKDVLRVNELYAGEVNRYTDVFVDPGPTSSTFNLIFVSTSKSNSSDSVIEKFVGPEDTSGNPTGLSMNSADANYVLTQVNGISQLVTIEDLIKDNATLPAPTIPNHGTLTSGTISNITSVPSTTVNSFRISLDNSSPYTVTLPTTATFTDLQHAATAVQNAVKELRPADSAFSNFTCTPDTTHNTLTLASGTYGRNSSVVIRAVPNDNLASDLNLLVGQTSGAQTTAAQLHTLKGAQGGAFVATEEYDLFIADRSKREGIYALEAVNLFNLLCLPGITDVSILSEAAAYCQERGAFLIADAPHNTTPPVFGPDDMYKAILNTTAGQIIPKTSYAAIYYPWILVPDPSNGGGLRACAPCGTMAGVYARIDSTRGIWKAPAGTETLLVGVQGIEYQLNDAENGILNPQGVNCLRVLPAYGPVGWGSRTLLGSDAAGNEYKYIPIRRLALYIEKSLYQGTQWVVFEPNDEPLWAQIRLNVGAFMHNLFRQGAFQGTTPRQAYFVKCDGETTTQNDRDLGIVNIVVGFAPLKPAEFVIIQIQQISGQIEV</sequence>
<keyword evidence="5" id="KW-1185">Reference proteome</keyword>
<dbReference type="PANTHER" id="PTHR35861:SF1">
    <property type="entry name" value="PHAGE TAIL SHEATH PROTEIN"/>
    <property type="match status" value="1"/>
</dbReference>
<comment type="caution">
    <text evidence="4">The sequence shown here is derived from an EMBL/GenBank/DDBJ whole genome shotgun (WGS) entry which is preliminary data.</text>
</comment>
<dbReference type="InterPro" id="IPR052042">
    <property type="entry name" value="Tail_sheath_structural"/>
</dbReference>
<evidence type="ECO:0000313" key="4">
    <source>
        <dbReference type="EMBL" id="EFH84850.1"/>
    </source>
</evidence>
<dbReference type="Pfam" id="PF04984">
    <property type="entry name" value="Phage_sheath_1"/>
    <property type="match status" value="1"/>
</dbReference>
<dbReference type="InterPro" id="IPR035089">
    <property type="entry name" value="Phage_sheath_subtilisin"/>
</dbReference>
<evidence type="ECO:0000259" key="2">
    <source>
        <dbReference type="Pfam" id="PF04984"/>
    </source>
</evidence>
<evidence type="ECO:0000313" key="5">
    <source>
        <dbReference type="Proteomes" id="UP000004508"/>
    </source>
</evidence>
<comment type="similarity">
    <text evidence="1">Belongs to the myoviridae tail sheath protein family.</text>
</comment>
<accession>D6TXB7</accession>
<feature type="domain" description="Tail sheath protein C-terminal" evidence="3">
    <location>
        <begin position="538"/>
        <end position="642"/>
    </location>
</feature>
<organism evidence="4 5">
    <name type="scientific">Ktedonobacter racemifer DSM 44963</name>
    <dbReference type="NCBI Taxonomy" id="485913"/>
    <lineage>
        <taxon>Bacteria</taxon>
        <taxon>Bacillati</taxon>
        <taxon>Chloroflexota</taxon>
        <taxon>Ktedonobacteria</taxon>
        <taxon>Ktedonobacterales</taxon>
        <taxon>Ktedonobacteraceae</taxon>
        <taxon>Ktedonobacter</taxon>
    </lineage>
</organism>
<evidence type="ECO:0000259" key="3">
    <source>
        <dbReference type="Pfam" id="PF17482"/>
    </source>
</evidence>